<dbReference type="InterPro" id="IPR012461">
    <property type="entry name" value="SACK1"/>
</dbReference>
<dbReference type="InterPro" id="IPR050944">
    <property type="entry name" value="FAM83"/>
</dbReference>
<feature type="region of interest" description="Disordered" evidence="4">
    <location>
        <begin position="769"/>
        <end position="910"/>
    </location>
</feature>
<dbReference type="RefSeq" id="XP_015229945.1">
    <property type="nucleotide sequence ID" value="XM_015374459.1"/>
</dbReference>
<dbReference type="AlphaFoldDB" id="A0A3Q2DD83"/>
<feature type="region of interest" description="Disordered" evidence="4">
    <location>
        <begin position="108"/>
        <end position="127"/>
    </location>
</feature>
<dbReference type="Ensembl" id="ENSCVAT00000032046.1">
    <property type="protein sequence ID" value="ENSCVAP00000016782.1"/>
    <property type="gene ID" value="ENSCVAG00000019795.1"/>
</dbReference>
<evidence type="ECO:0000256" key="4">
    <source>
        <dbReference type="SAM" id="MobiDB-lite"/>
    </source>
</evidence>
<evidence type="ECO:0000313" key="7">
    <source>
        <dbReference type="Proteomes" id="UP000265020"/>
    </source>
</evidence>
<keyword evidence="3" id="KW-0963">Cytoplasm</keyword>
<accession>A0A3Q2DD83</accession>
<feature type="compositionally biased region" description="Polar residues" evidence="4">
    <location>
        <begin position="740"/>
        <end position="754"/>
    </location>
</feature>
<dbReference type="OrthoDB" id="8443577at2759"/>
<dbReference type="Proteomes" id="UP000265020">
    <property type="component" value="Unassembled WGS sequence"/>
</dbReference>
<feature type="compositionally biased region" description="Basic and acidic residues" evidence="4">
    <location>
        <begin position="851"/>
        <end position="869"/>
    </location>
</feature>
<organism evidence="6 7">
    <name type="scientific">Cyprinodon variegatus</name>
    <name type="common">Sheepshead minnow</name>
    <dbReference type="NCBI Taxonomy" id="28743"/>
    <lineage>
        <taxon>Eukaryota</taxon>
        <taxon>Metazoa</taxon>
        <taxon>Chordata</taxon>
        <taxon>Craniata</taxon>
        <taxon>Vertebrata</taxon>
        <taxon>Euteleostomi</taxon>
        <taxon>Actinopterygii</taxon>
        <taxon>Neopterygii</taxon>
        <taxon>Teleostei</taxon>
        <taxon>Neoteleostei</taxon>
        <taxon>Acanthomorphata</taxon>
        <taxon>Ovalentaria</taxon>
        <taxon>Atherinomorphae</taxon>
        <taxon>Cyprinodontiformes</taxon>
        <taxon>Cyprinodontidae</taxon>
        <taxon>Cyprinodon</taxon>
    </lineage>
</organism>
<proteinExistence type="inferred from homology"/>
<dbReference type="PANTHER" id="PTHR16181">
    <property type="entry name" value="PROTEIN FAM83A-RELATED"/>
    <property type="match status" value="1"/>
</dbReference>
<feature type="compositionally biased region" description="Polar residues" evidence="4">
    <location>
        <begin position="115"/>
        <end position="125"/>
    </location>
</feature>
<feature type="compositionally biased region" description="Low complexity" evidence="4">
    <location>
        <begin position="795"/>
        <end position="804"/>
    </location>
</feature>
<dbReference type="KEGG" id="cvg:107084558"/>
<dbReference type="GO" id="GO:0019901">
    <property type="term" value="F:protein kinase binding"/>
    <property type="evidence" value="ECO:0007669"/>
    <property type="project" value="TreeGrafter"/>
</dbReference>
<evidence type="ECO:0000256" key="1">
    <source>
        <dbReference type="ARBA" id="ARBA00004496"/>
    </source>
</evidence>
<name>A0A3Q2DD83_CYPVA</name>
<reference evidence="6" key="2">
    <citation type="submission" date="2025-09" db="UniProtKB">
        <authorList>
            <consortium name="Ensembl"/>
        </authorList>
    </citation>
    <scope>IDENTIFICATION</scope>
</reference>
<dbReference type="STRING" id="28743.ENSCVAP00000016782"/>
<feature type="domain" description="Scaffolding anchor of CK1" evidence="5">
    <location>
        <begin position="46"/>
        <end position="310"/>
    </location>
</feature>
<protein>
    <submittedName>
        <fullName evidence="6">Family with sequence similarity 83 member B</fullName>
    </submittedName>
</protein>
<evidence type="ECO:0000256" key="2">
    <source>
        <dbReference type="ARBA" id="ARBA00006937"/>
    </source>
</evidence>
<evidence type="ECO:0000259" key="5">
    <source>
        <dbReference type="Pfam" id="PF07894"/>
    </source>
</evidence>
<dbReference type="PANTHER" id="PTHR16181:SF29">
    <property type="entry name" value="PROTEIN FAM83A-RELATED"/>
    <property type="match status" value="1"/>
</dbReference>
<sequence>MEVGYFTSIREDFHKGHYQNVLKQQPEEMDYPEFSLLSSLRAEFKHEDFVQPHYKETYRLAVDCLVKDGRDSYDEFLKGEHVGNFLSEDEILFITSNAKQLLSENKTEEVIGPPDNQSSSGTYWPTESDVETPNLDLGWPEVLHKRSPTNINLLHHPPRLNNPTIKEVIRKNIQDAKQVIAIVMDKFTDVDIFKEAVDASIRGVPVYVLLDEYHVKSFLKMADDQDIKIKQLRNMRVRTVKGQGYLCRSGAKFHGAMEQKFLLVDCHTAIYGSYSFTWSFEKINLSMVQVITGQLVQSYDEEFRTLYARSVVPPELETSLVGPHNNGVQGQKMLPRYSIPSTDRMDRLRYSLDVVNNKNFERQSGTRVFKDRYLEEENKTRGPLIKVPLLELESLDQMNLLKRHSYAGERQDECIPESIRLRGINGNSSRNGGILSKNYSMDNYMQVQQIHRDQNMYQSYSGIDKQVLSMQQNMPTLENTSKLFLRTWRIDSYLKNPDAPFPDTCDYLDQLEMDNGSSFMQGHMRNSFALRCPTKEQIEPSRLINPSCLSDFSTTPYTPLHHNSMHWNPDANVENRNVSNEFILNRKSPQLLDNYDNTAHYSPGRNIYQSTYSSLSRNKHARIITNPDMLANSWHKRHSVADPRSSTENTYETSEHMYGRFVKTEVNCSTVEIPDQHRGYRSNINKDQRSLSQYDVKNINDKNGPSTGAWHELPSRTVSTAALHLNSKNLGNKSSSINSQCSTKSSSKNVQSLSNITERKNDFFRTIETPSLHSGDSCDTLTAEDGATTSGGENASQTAASSDKSSSESHLKTSKPQFETEEHRDKPVISASKAATQKKPSIPGKNTKPATESRMHSRFEPFSSLEKKPSFLRASRRSQAQEKTRSLSGGEAAVEPSHTQATRGHQENKLERFFHRVGNLLHKNK</sequence>
<feature type="compositionally biased region" description="Low complexity" evidence="4">
    <location>
        <begin position="728"/>
        <end position="739"/>
    </location>
</feature>
<comment type="subcellular location">
    <subcellularLocation>
        <location evidence="1">Cytoplasm</location>
    </subcellularLocation>
</comment>
<dbReference type="SUPFAM" id="SSF56024">
    <property type="entry name" value="Phospholipase D/nuclease"/>
    <property type="match status" value="1"/>
</dbReference>
<dbReference type="GeneTree" id="ENSGT00940000157889"/>
<reference evidence="6" key="1">
    <citation type="submission" date="2025-08" db="UniProtKB">
        <authorList>
            <consortium name="Ensembl"/>
        </authorList>
    </citation>
    <scope>IDENTIFICATION</scope>
</reference>
<keyword evidence="7" id="KW-1185">Reference proteome</keyword>
<dbReference type="Pfam" id="PF07894">
    <property type="entry name" value="SACK1"/>
    <property type="match status" value="1"/>
</dbReference>
<dbReference type="CTD" id="222584"/>
<dbReference type="GO" id="GO:0007165">
    <property type="term" value="P:signal transduction"/>
    <property type="evidence" value="ECO:0007669"/>
    <property type="project" value="TreeGrafter"/>
</dbReference>
<dbReference type="GO" id="GO:0016020">
    <property type="term" value="C:membrane"/>
    <property type="evidence" value="ECO:0007669"/>
    <property type="project" value="TreeGrafter"/>
</dbReference>
<dbReference type="OMA" id="GYKPHFI"/>
<dbReference type="Gene3D" id="3.30.870.10">
    <property type="entry name" value="Endonuclease Chain A"/>
    <property type="match status" value="1"/>
</dbReference>
<feature type="compositionally biased region" description="Polar residues" evidence="4">
    <location>
        <begin position="769"/>
        <end position="780"/>
    </location>
</feature>
<dbReference type="FunFam" id="3.30.870.10:FF:000004">
    <property type="entry name" value="protein FAM83H isoform X2"/>
    <property type="match status" value="1"/>
</dbReference>
<feature type="region of interest" description="Disordered" evidence="4">
    <location>
        <begin position="728"/>
        <end position="754"/>
    </location>
</feature>
<evidence type="ECO:0000313" key="6">
    <source>
        <dbReference type="Ensembl" id="ENSCVAP00000016782.1"/>
    </source>
</evidence>
<dbReference type="GO" id="GO:0005737">
    <property type="term" value="C:cytoplasm"/>
    <property type="evidence" value="ECO:0007669"/>
    <property type="project" value="UniProtKB-SubCell"/>
</dbReference>
<comment type="similarity">
    <text evidence="2">Belongs to the FAM83 family.</text>
</comment>
<dbReference type="GeneID" id="107084558"/>
<feature type="compositionally biased region" description="Basic and acidic residues" evidence="4">
    <location>
        <begin position="818"/>
        <end position="827"/>
    </location>
</feature>
<evidence type="ECO:0000256" key="3">
    <source>
        <dbReference type="ARBA" id="ARBA00022490"/>
    </source>
</evidence>